<keyword evidence="6" id="KW-1185">Reference proteome</keyword>
<dbReference type="Pfam" id="PF01183">
    <property type="entry name" value="Glyco_hydro_25"/>
    <property type="match status" value="1"/>
</dbReference>
<keyword evidence="2" id="KW-0378">Hydrolase</keyword>
<dbReference type="OrthoDB" id="9798192at2"/>
<dbReference type="PANTHER" id="PTHR34135">
    <property type="entry name" value="LYSOZYME"/>
    <property type="match status" value="1"/>
</dbReference>
<dbReference type="SUPFAM" id="SSF51445">
    <property type="entry name" value="(Trans)glycosidases"/>
    <property type="match status" value="1"/>
</dbReference>
<sequence>MKPAVLAVFSLMLSACTSMDYDFSDVKPSAGSASGSGTAIALPSGSAKAPRFYDRKPHDYTGKTPWHYPVHGTDVSKYQDKVDWQQVRSSGVSFVFIKATEGGDRVDDRFAEHWAGSRAAGIPRSAYHFYYFCRSAADQARWYIRNVPKDPGALPPVLDMEWNPLSPSCKLRPDPAVVRKEMRTFLTMIERHYGKKPVIYTTVDFFDDNDLRSFSDYPFWLRSTAGHPDEKYGPHPWVFWQYTGTGTIPGIKGDADINVFSGNHAQWRKWLESNKVR</sequence>
<evidence type="ECO:0000313" key="6">
    <source>
        <dbReference type="Proteomes" id="UP000252893"/>
    </source>
</evidence>
<comment type="similarity">
    <text evidence="1">Belongs to the glycosyl hydrolase 25 family.</text>
</comment>
<dbReference type="Gene3D" id="3.20.20.80">
    <property type="entry name" value="Glycosidases"/>
    <property type="match status" value="1"/>
</dbReference>
<dbReference type="AlphaFoldDB" id="A0A366DXQ3"/>
<reference evidence="5 6" key="1">
    <citation type="submission" date="2018-06" db="EMBL/GenBank/DDBJ databases">
        <title>Genomic Encyclopedia of Type Strains, Phase IV (KMG-IV): sequencing the most valuable type-strain genomes for metagenomic binning, comparative biology and taxonomic classification.</title>
        <authorList>
            <person name="Goeker M."/>
        </authorList>
    </citation>
    <scope>NUCLEOTIDE SEQUENCE [LARGE SCALE GENOMIC DNA]</scope>
    <source>
        <strain evidence="5 6">DSM 25619</strain>
    </source>
</reference>
<feature type="chain" id="PRO_5017042943" evidence="4">
    <location>
        <begin position="21"/>
        <end position="277"/>
    </location>
</feature>
<evidence type="ECO:0000256" key="3">
    <source>
        <dbReference type="ARBA" id="ARBA00023295"/>
    </source>
</evidence>
<evidence type="ECO:0000256" key="2">
    <source>
        <dbReference type="ARBA" id="ARBA00022801"/>
    </source>
</evidence>
<dbReference type="RefSeq" id="WP_113944729.1">
    <property type="nucleotide sequence ID" value="NZ_JBHEEG010000001.1"/>
</dbReference>
<comment type="caution">
    <text evidence="5">The sequence shown here is derived from an EMBL/GenBank/DDBJ whole genome shotgun (WGS) entry which is preliminary data.</text>
</comment>
<evidence type="ECO:0000256" key="4">
    <source>
        <dbReference type="SAM" id="SignalP"/>
    </source>
</evidence>
<protein>
    <submittedName>
        <fullName evidence="5">Lysozyme</fullName>
    </submittedName>
</protein>
<dbReference type="SMART" id="SM00641">
    <property type="entry name" value="Glyco_25"/>
    <property type="match status" value="1"/>
</dbReference>
<evidence type="ECO:0000313" key="5">
    <source>
        <dbReference type="EMBL" id="RBO94863.1"/>
    </source>
</evidence>
<dbReference type="InterPro" id="IPR017853">
    <property type="entry name" value="GH"/>
</dbReference>
<dbReference type="GO" id="GO:0009253">
    <property type="term" value="P:peptidoglycan catabolic process"/>
    <property type="evidence" value="ECO:0007669"/>
    <property type="project" value="InterPro"/>
</dbReference>
<dbReference type="PROSITE" id="PS51257">
    <property type="entry name" value="PROKAR_LIPOPROTEIN"/>
    <property type="match status" value="1"/>
</dbReference>
<dbReference type="InterPro" id="IPR002053">
    <property type="entry name" value="Glyco_hydro_25"/>
</dbReference>
<name>A0A366DXQ3_9HYPH</name>
<keyword evidence="4" id="KW-0732">Signal</keyword>
<organism evidence="5 6">
    <name type="scientific">Pseudochrobactrum asaccharolyticum</name>
    <dbReference type="NCBI Taxonomy" id="354351"/>
    <lineage>
        <taxon>Bacteria</taxon>
        <taxon>Pseudomonadati</taxon>
        <taxon>Pseudomonadota</taxon>
        <taxon>Alphaproteobacteria</taxon>
        <taxon>Hyphomicrobiales</taxon>
        <taxon>Brucellaceae</taxon>
        <taxon>Pseudochrobactrum</taxon>
    </lineage>
</organism>
<accession>A0A366DXQ3</accession>
<dbReference type="GO" id="GO:0016052">
    <property type="term" value="P:carbohydrate catabolic process"/>
    <property type="evidence" value="ECO:0007669"/>
    <property type="project" value="TreeGrafter"/>
</dbReference>
<feature type="signal peptide" evidence="4">
    <location>
        <begin position="1"/>
        <end position="20"/>
    </location>
</feature>
<dbReference type="Proteomes" id="UP000252893">
    <property type="component" value="Unassembled WGS sequence"/>
</dbReference>
<dbReference type="InterPro" id="IPR018077">
    <property type="entry name" value="Glyco_hydro_fam25_subgr"/>
</dbReference>
<dbReference type="PANTHER" id="PTHR34135:SF2">
    <property type="entry name" value="LYSOZYME"/>
    <property type="match status" value="1"/>
</dbReference>
<dbReference type="GO" id="GO:0016998">
    <property type="term" value="P:cell wall macromolecule catabolic process"/>
    <property type="evidence" value="ECO:0007669"/>
    <property type="project" value="InterPro"/>
</dbReference>
<gene>
    <name evidence="5" type="ORF">DFR47_104223</name>
</gene>
<dbReference type="CDD" id="cd06413">
    <property type="entry name" value="GH25_muramidase_1"/>
    <property type="match status" value="1"/>
</dbReference>
<evidence type="ECO:0000256" key="1">
    <source>
        <dbReference type="ARBA" id="ARBA00010646"/>
    </source>
</evidence>
<dbReference type="EMBL" id="QNRH01000004">
    <property type="protein sequence ID" value="RBO94863.1"/>
    <property type="molecule type" value="Genomic_DNA"/>
</dbReference>
<dbReference type="PROSITE" id="PS51904">
    <property type="entry name" value="GLYCOSYL_HYDROL_F25_2"/>
    <property type="match status" value="1"/>
</dbReference>
<proteinExistence type="inferred from homology"/>
<keyword evidence="3" id="KW-0326">Glycosidase</keyword>
<dbReference type="GO" id="GO:0003796">
    <property type="term" value="F:lysozyme activity"/>
    <property type="evidence" value="ECO:0007669"/>
    <property type="project" value="InterPro"/>
</dbReference>